<dbReference type="CDD" id="cd06974">
    <property type="entry name" value="TerD_like"/>
    <property type="match status" value="1"/>
</dbReference>
<dbReference type="Proteomes" id="UP000249340">
    <property type="component" value="Chromosome"/>
</dbReference>
<comment type="similarity">
    <text evidence="1">Belongs to the CAPAB/TerDEXZ family.</text>
</comment>
<dbReference type="Pfam" id="PF02342">
    <property type="entry name" value="TerD"/>
    <property type="match status" value="1"/>
</dbReference>
<evidence type="ECO:0000313" key="5">
    <source>
        <dbReference type="Proteomes" id="UP000249340"/>
    </source>
</evidence>
<protein>
    <submittedName>
        <fullName evidence="4">TerD family protein</fullName>
    </submittedName>
</protein>
<keyword evidence="5" id="KW-1185">Reference proteome</keyword>
<evidence type="ECO:0000313" key="4">
    <source>
        <dbReference type="EMBL" id="AXI77427.1"/>
    </source>
</evidence>
<dbReference type="OrthoDB" id="3850799at2"/>
<feature type="region of interest" description="Disordered" evidence="2">
    <location>
        <begin position="183"/>
        <end position="296"/>
    </location>
</feature>
<dbReference type="KEGG" id="stri:C7M71_008225"/>
<dbReference type="PRINTS" id="PR01217">
    <property type="entry name" value="PRICHEXTENSN"/>
</dbReference>
<dbReference type="InterPro" id="IPR003325">
    <property type="entry name" value="TerD"/>
</dbReference>
<dbReference type="RefSeq" id="WP_111490679.1">
    <property type="nucleotide sequence ID" value="NZ_CP031264.1"/>
</dbReference>
<reference evidence="5" key="1">
    <citation type="submission" date="2018-07" db="EMBL/GenBank/DDBJ databases">
        <title>Streptacidiphilus bronchialis DSM 106435 chromosome.</title>
        <authorList>
            <person name="Batra D."/>
            <person name="Gulvik C.A."/>
        </authorList>
    </citation>
    <scope>NUCLEOTIDE SEQUENCE [LARGE SCALE GENOMIC DNA]</scope>
    <source>
        <strain evidence="5">DSM 106435</strain>
    </source>
</reference>
<dbReference type="InterPro" id="IPR051324">
    <property type="entry name" value="Stress/Tellurium_Resist"/>
</dbReference>
<name>A0A345SUM2_9ACTN</name>
<sequence>MTQVMVKGSNIPLSAAAVRAVLRWDAAAGVPDVDASALLLGADGNVRSDEDFVFYNQPLHPSGHVRHRPKQQVGETVADTVEVDLAGLPAEVERVVVAGSAEEGTFGSVPGLQVLLYDAVVPDGGEPLARFDIADAGDETALLCGELYRRGEGWKFRAIGQGYTSGLAGLATDFGITVEDDEAATDPAPAPQTPAPQTPAQQKTPAQQPPAQQPEWGSPAAPAQQPGWGSPRPEAGGAYPPPPPQPPQMPQAPQAPQAPPAAPAAQGSGYGYPPADPAPDPAAFTLPPQGPQFQPR</sequence>
<dbReference type="EMBL" id="CP031264">
    <property type="protein sequence ID" value="AXI77427.1"/>
    <property type="molecule type" value="Genomic_DNA"/>
</dbReference>
<organism evidence="4 5">
    <name type="scientific">Peterkaempfera bronchialis</name>
    <dbReference type="NCBI Taxonomy" id="2126346"/>
    <lineage>
        <taxon>Bacteria</taxon>
        <taxon>Bacillati</taxon>
        <taxon>Actinomycetota</taxon>
        <taxon>Actinomycetes</taxon>
        <taxon>Kitasatosporales</taxon>
        <taxon>Streptomycetaceae</taxon>
        <taxon>Peterkaempfera</taxon>
    </lineage>
</organism>
<accession>A0A345SUM2</accession>
<feature type="compositionally biased region" description="Pro residues" evidence="2">
    <location>
        <begin position="188"/>
        <end position="197"/>
    </location>
</feature>
<feature type="compositionally biased region" description="Pro residues" evidence="2">
    <location>
        <begin position="239"/>
        <end position="250"/>
    </location>
</feature>
<dbReference type="Gene3D" id="2.60.60.30">
    <property type="entry name" value="sav2460 like domains"/>
    <property type="match status" value="1"/>
</dbReference>
<dbReference type="PANTHER" id="PTHR32097:SF4">
    <property type="entry name" value="GENERAL STRESS PROTEIN 16U"/>
    <property type="match status" value="1"/>
</dbReference>
<dbReference type="AlphaFoldDB" id="A0A345SUM2"/>
<proteinExistence type="inferred from homology"/>
<feature type="compositionally biased region" description="Low complexity" evidence="2">
    <location>
        <begin position="263"/>
        <end position="273"/>
    </location>
</feature>
<feature type="domain" description="TerD" evidence="3">
    <location>
        <begin position="1"/>
        <end position="174"/>
    </location>
</feature>
<dbReference type="PANTHER" id="PTHR32097">
    <property type="entry name" value="CAMP-BINDING PROTEIN 1-RELATED"/>
    <property type="match status" value="1"/>
</dbReference>
<evidence type="ECO:0000256" key="1">
    <source>
        <dbReference type="ARBA" id="ARBA00008775"/>
    </source>
</evidence>
<evidence type="ECO:0000259" key="3">
    <source>
        <dbReference type="Pfam" id="PF02342"/>
    </source>
</evidence>
<gene>
    <name evidence="4" type="ORF">C7M71_008225</name>
</gene>
<evidence type="ECO:0000256" key="2">
    <source>
        <dbReference type="SAM" id="MobiDB-lite"/>
    </source>
</evidence>